<dbReference type="AlphaFoldDB" id="A0A8S3GLP2"/>
<dbReference type="PANTHER" id="PTHR44845:SF1">
    <property type="entry name" value="L-2-AMINOADIPATE REDUCTASE"/>
    <property type="match status" value="1"/>
</dbReference>
<feature type="domain" description="Thioester reductase (TE)" evidence="4">
    <location>
        <begin position="4"/>
        <end position="92"/>
    </location>
</feature>
<proteinExistence type="predicted"/>
<evidence type="ECO:0000313" key="5">
    <source>
        <dbReference type="EMBL" id="CAF5168645.1"/>
    </source>
</evidence>
<dbReference type="InterPro" id="IPR013120">
    <property type="entry name" value="FAR_NAD-bd"/>
</dbReference>
<dbReference type="EMBL" id="CAJOBH010277146">
    <property type="protein sequence ID" value="CAF5168645.1"/>
    <property type="molecule type" value="Genomic_DNA"/>
</dbReference>
<dbReference type="Proteomes" id="UP000681967">
    <property type="component" value="Unassembled WGS sequence"/>
</dbReference>
<keyword evidence="1" id="KW-0596">Phosphopantetheine</keyword>
<sequence length="92" mass="10744">MVFITGTTGFVGAFLLAELLTTYPSKCKFVCLVRCESSENPLDRIRENMLFYEIWKDEYEQQIIPLQGDLEKNHFGLDDESYQSFTHQIDII</sequence>
<keyword evidence="2" id="KW-0597">Phosphoprotein</keyword>
<feature type="signal peptide" evidence="3">
    <location>
        <begin position="1"/>
        <end position="27"/>
    </location>
</feature>
<gene>
    <name evidence="5" type="ORF">BYL167_LOCUS76676</name>
</gene>
<dbReference type="SUPFAM" id="SSF51735">
    <property type="entry name" value="NAD(P)-binding Rossmann-fold domains"/>
    <property type="match status" value="1"/>
</dbReference>
<reference evidence="5" key="1">
    <citation type="submission" date="2021-02" db="EMBL/GenBank/DDBJ databases">
        <authorList>
            <person name="Nowell W R."/>
        </authorList>
    </citation>
    <scope>NUCLEOTIDE SEQUENCE</scope>
</reference>
<dbReference type="Gene3D" id="3.40.50.720">
    <property type="entry name" value="NAD(P)-binding Rossmann-like Domain"/>
    <property type="match status" value="1"/>
</dbReference>
<comment type="caution">
    <text evidence="5">The sequence shown here is derived from an EMBL/GenBank/DDBJ whole genome shotgun (WGS) entry which is preliminary data.</text>
</comment>
<dbReference type="InterPro" id="IPR036291">
    <property type="entry name" value="NAD(P)-bd_dom_sf"/>
</dbReference>
<evidence type="ECO:0000256" key="2">
    <source>
        <dbReference type="ARBA" id="ARBA00022553"/>
    </source>
</evidence>
<accession>A0A8S3GLP2</accession>
<evidence type="ECO:0000313" key="6">
    <source>
        <dbReference type="Proteomes" id="UP000681967"/>
    </source>
</evidence>
<organism evidence="5 6">
    <name type="scientific">Rotaria magnacalcarata</name>
    <dbReference type="NCBI Taxonomy" id="392030"/>
    <lineage>
        <taxon>Eukaryota</taxon>
        <taxon>Metazoa</taxon>
        <taxon>Spiralia</taxon>
        <taxon>Gnathifera</taxon>
        <taxon>Rotifera</taxon>
        <taxon>Eurotatoria</taxon>
        <taxon>Bdelloidea</taxon>
        <taxon>Philodinida</taxon>
        <taxon>Philodinidae</taxon>
        <taxon>Rotaria</taxon>
    </lineage>
</organism>
<dbReference type="PANTHER" id="PTHR44845">
    <property type="entry name" value="CARRIER DOMAIN-CONTAINING PROTEIN"/>
    <property type="match status" value="1"/>
</dbReference>
<protein>
    <recommendedName>
        <fullName evidence="4">Thioester reductase (TE) domain-containing protein</fullName>
    </recommendedName>
</protein>
<feature type="non-terminal residue" evidence="5">
    <location>
        <position position="92"/>
    </location>
</feature>
<keyword evidence="3" id="KW-0732">Signal</keyword>
<name>A0A8S3GLP2_9BILA</name>
<dbReference type="Pfam" id="PF07993">
    <property type="entry name" value="NAD_binding_4"/>
    <property type="match status" value="1"/>
</dbReference>
<evidence type="ECO:0000256" key="1">
    <source>
        <dbReference type="ARBA" id="ARBA00022450"/>
    </source>
</evidence>
<evidence type="ECO:0000256" key="3">
    <source>
        <dbReference type="SAM" id="SignalP"/>
    </source>
</evidence>
<feature type="chain" id="PRO_5035889970" description="Thioester reductase (TE) domain-containing protein" evidence="3">
    <location>
        <begin position="28"/>
        <end position="92"/>
    </location>
</feature>
<evidence type="ECO:0000259" key="4">
    <source>
        <dbReference type="Pfam" id="PF07993"/>
    </source>
</evidence>